<dbReference type="GO" id="GO:0016787">
    <property type="term" value="F:hydrolase activity"/>
    <property type="evidence" value="ECO:0007669"/>
    <property type="project" value="UniProtKB-KW"/>
</dbReference>
<organism evidence="6 7">
    <name type="scientific">Phytohabitans flavus</name>
    <dbReference type="NCBI Taxonomy" id="1076124"/>
    <lineage>
        <taxon>Bacteria</taxon>
        <taxon>Bacillati</taxon>
        <taxon>Actinomycetota</taxon>
        <taxon>Actinomycetes</taxon>
        <taxon>Micromonosporales</taxon>
        <taxon>Micromonosporaceae</taxon>
    </lineage>
</organism>
<sequence length="247" mass="25965">MLGEVARSQSVSVNTDRLVNMLVKGFPADVFGTNCYVVATGPGEQCVVVDPGIGVIDRLNALIEEHRLHPAAVLLTHGHLDHTFSVTPVCGARGIPAYIHPDDRELLEDPSKAINSVDPRMLLGGLEWSEPDDVAELTDGAVVSVAGLEFTIDHAPGHTRGSVLFRVPGPESVEVCLSGDVLFAGSVGRVDLPGGSMDAMIASLRDKILPLADETVVLPGHGPATTIGRERATNPYLLQVAEAGTVS</sequence>
<keyword evidence="3 6" id="KW-0378">Hydrolase</keyword>
<keyword evidence="4" id="KW-0862">Zinc</keyword>
<comment type="cofactor">
    <cofactor evidence="1">
        <name>Zn(2+)</name>
        <dbReference type="ChEBI" id="CHEBI:29105"/>
    </cofactor>
</comment>
<dbReference type="InterPro" id="IPR036866">
    <property type="entry name" value="RibonucZ/Hydroxyglut_hydro"/>
</dbReference>
<reference evidence="6 7" key="2">
    <citation type="submission" date="2020-03" db="EMBL/GenBank/DDBJ databases">
        <authorList>
            <person name="Ichikawa N."/>
            <person name="Kimura A."/>
            <person name="Kitahashi Y."/>
            <person name="Uohara A."/>
        </authorList>
    </citation>
    <scope>NUCLEOTIDE SEQUENCE [LARGE SCALE GENOMIC DNA]</scope>
    <source>
        <strain evidence="6 7">NBRC 107702</strain>
    </source>
</reference>
<dbReference type="SMART" id="SM00849">
    <property type="entry name" value="Lactamase_B"/>
    <property type="match status" value="1"/>
</dbReference>
<feature type="domain" description="Metallo-beta-lactamase" evidence="5">
    <location>
        <begin position="32"/>
        <end position="221"/>
    </location>
</feature>
<evidence type="ECO:0000256" key="3">
    <source>
        <dbReference type="ARBA" id="ARBA00022801"/>
    </source>
</evidence>
<dbReference type="Pfam" id="PF00753">
    <property type="entry name" value="Lactamase_B"/>
    <property type="match status" value="1"/>
</dbReference>
<dbReference type="InterPro" id="IPR051453">
    <property type="entry name" value="MBL_Glyoxalase_II"/>
</dbReference>
<keyword evidence="7" id="KW-1185">Reference proteome</keyword>
<reference evidence="6 7" key="1">
    <citation type="submission" date="2020-03" db="EMBL/GenBank/DDBJ databases">
        <title>Whole genome shotgun sequence of Phytohabitans flavus NBRC 107702.</title>
        <authorList>
            <person name="Komaki H."/>
            <person name="Tamura T."/>
        </authorList>
    </citation>
    <scope>NUCLEOTIDE SEQUENCE [LARGE SCALE GENOMIC DNA]</scope>
    <source>
        <strain evidence="6 7">NBRC 107702</strain>
    </source>
</reference>
<dbReference type="Gene3D" id="3.60.15.10">
    <property type="entry name" value="Ribonuclease Z/Hydroxyacylglutathione hydrolase-like"/>
    <property type="match status" value="1"/>
</dbReference>
<evidence type="ECO:0000256" key="1">
    <source>
        <dbReference type="ARBA" id="ARBA00001947"/>
    </source>
</evidence>
<evidence type="ECO:0000313" key="7">
    <source>
        <dbReference type="Proteomes" id="UP000502508"/>
    </source>
</evidence>
<accession>A0A6F8XK91</accession>
<gene>
    <name evidence="6" type="ORF">Pflav_006330</name>
</gene>
<dbReference type="GO" id="GO:0046872">
    <property type="term" value="F:metal ion binding"/>
    <property type="evidence" value="ECO:0007669"/>
    <property type="project" value="UniProtKB-KW"/>
</dbReference>
<dbReference type="PANTHER" id="PTHR46233">
    <property type="entry name" value="HYDROXYACYLGLUTATHIONE HYDROLASE GLOC"/>
    <property type="match status" value="1"/>
</dbReference>
<dbReference type="InterPro" id="IPR001279">
    <property type="entry name" value="Metallo-B-lactamas"/>
</dbReference>
<dbReference type="PANTHER" id="PTHR46233:SF3">
    <property type="entry name" value="HYDROXYACYLGLUTATHIONE HYDROLASE GLOC"/>
    <property type="match status" value="1"/>
</dbReference>
<name>A0A6F8XK91_9ACTN</name>
<dbReference type="CDD" id="cd06262">
    <property type="entry name" value="metallo-hydrolase-like_MBL-fold"/>
    <property type="match status" value="1"/>
</dbReference>
<dbReference type="SUPFAM" id="SSF56281">
    <property type="entry name" value="Metallo-hydrolase/oxidoreductase"/>
    <property type="match status" value="1"/>
</dbReference>
<evidence type="ECO:0000313" key="6">
    <source>
        <dbReference type="EMBL" id="BCB74223.1"/>
    </source>
</evidence>
<proteinExistence type="predicted"/>
<dbReference type="AlphaFoldDB" id="A0A6F8XK91"/>
<dbReference type="Proteomes" id="UP000502508">
    <property type="component" value="Chromosome"/>
</dbReference>
<dbReference type="EMBL" id="AP022870">
    <property type="protein sequence ID" value="BCB74223.1"/>
    <property type="molecule type" value="Genomic_DNA"/>
</dbReference>
<evidence type="ECO:0000256" key="2">
    <source>
        <dbReference type="ARBA" id="ARBA00022723"/>
    </source>
</evidence>
<dbReference type="KEGG" id="pfla:Pflav_006330"/>
<evidence type="ECO:0000259" key="5">
    <source>
        <dbReference type="SMART" id="SM00849"/>
    </source>
</evidence>
<protein>
    <submittedName>
        <fullName evidence="6">Hydrolase</fullName>
    </submittedName>
</protein>
<keyword evidence="2" id="KW-0479">Metal-binding</keyword>
<evidence type="ECO:0000256" key="4">
    <source>
        <dbReference type="ARBA" id="ARBA00022833"/>
    </source>
</evidence>